<dbReference type="InterPro" id="IPR043472">
    <property type="entry name" value="Macro_dom-like"/>
</dbReference>
<sequence length="222" mass="23288">MSVKPLSSIPTLTSLYRSGTLVAAAASSSSPSIVPSTSINDRVGLVRGDITKLQLDAIVNAANTSLLGGGGADGAIHRAAGPGLLAECRTLGGCSTGRAKMTRGYELPAKHVIHTVGPIYSFSAKDKLLAQDLLSSCYRESLKVAVAGGVRTLAFTAISTGVYGYPSREAARVACSTVREFLEGSDGWKIDRVVFVTFETKEGDAYRDALPVFFPPETEDSQ</sequence>
<dbReference type="Pfam" id="PF01661">
    <property type="entry name" value="Macro"/>
    <property type="match status" value="1"/>
</dbReference>
<dbReference type="PROSITE" id="PS51154">
    <property type="entry name" value="MACRO"/>
    <property type="match status" value="1"/>
</dbReference>
<dbReference type="InterPro" id="IPR002589">
    <property type="entry name" value="Macro_dom"/>
</dbReference>
<dbReference type="EMBL" id="JAANYQ010000003">
    <property type="protein sequence ID" value="KAF4125404.1"/>
    <property type="molecule type" value="Genomic_DNA"/>
</dbReference>
<dbReference type="CDD" id="cd02908">
    <property type="entry name" value="Macro_OAADPr_deacetylase"/>
    <property type="match status" value="1"/>
</dbReference>
<accession>A0A9P5D8D4</accession>
<dbReference type="NCBIfam" id="NF001664">
    <property type="entry name" value="PRK00431.1-6"/>
    <property type="match status" value="1"/>
</dbReference>
<dbReference type="PANTHER" id="PTHR11106">
    <property type="entry name" value="GANGLIOSIDE INDUCED DIFFERENTIATION ASSOCIATED PROTEIN 2-RELATED"/>
    <property type="match status" value="1"/>
</dbReference>
<evidence type="ECO:0000313" key="2">
    <source>
        <dbReference type="EMBL" id="KAF4125404.1"/>
    </source>
</evidence>
<proteinExistence type="predicted"/>
<dbReference type="Gene3D" id="3.40.220.10">
    <property type="entry name" value="Leucine Aminopeptidase, subunit E, domain 1"/>
    <property type="match status" value="1"/>
</dbReference>
<keyword evidence="3" id="KW-1185">Reference proteome</keyword>
<dbReference type="GeneID" id="55970472"/>
<dbReference type="SMART" id="SM00506">
    <property type="entry name" value="A1pp"/>
    <property type="match status" value="1"/>
</dbReference>
<comment type="caution">
    <text evidence="2">The sequence shown here is derived from an EMBL/GenBank/DDBJ whole genome shotgun (WGS) entry which is preliminary data.</text>
</comment>
<dbReference type="Proteomes" id="UP000749293">
    <property type="component" value="Unassembled WGS sequence"/>
</dbReference>
<dbReference type="PANTHER" id="PTHR11106:SF27">
    <property type="entry name" value="MACRO DOMAIN-CONTAINING PROTEIN"/>
    <property type="match status" value="1"/>
</dbReference>
<dbReference type="OrthoDB" id="6077599at2759"/>
<reference evidence="2" key="1">
    <citation type="submission" date="2020-03" db="EMBL/GenBank/DDBJ databases">
        <title>Site-based positive gene gene selection in Geosmithia morbida across the United States reveals a broad range of putative effectors and factors for local host and environmental adapation.</title>
        <authorList>
            <person name="Onufrak A."/>
            <person name="Murdoch R.W."/>
            <person name="Gazis R."/>
            <person name="Huff M."/>
            <person name="Staton M."/>
            <person name="Klingeman W."/>
            <person name="Hadziabdic D."/>
        </authorList>
    </citation>
    <scope>NUCLEOTIDE SEQUENCE</scope>
    <source>
        <strain evidence="2">1262</strain>
    </source>
</reference>
<gene>
    <name evidence="2" type="ORF">GMORB2_4244</name>
</gene>
<evidence type="ECO:0000259" key="1">
    <source>
        <dbReference type="PROSITE" id="PS51154"/>
    </source>
</evidence>
<dbReference type="RefSeq" id="XP_035324056.1">
    <property type="nucleotide sequence ID" value="XM_035466219.1"/>
</dbReference>
<organism evidence="2 3">
    <name type="scientific">Geosmithia morbida</name>
    <dbReference type="NCBI Taxonomy" id="1094350"/>
    <lineage>
        <taxon>Eukaryota</taxon>
        <taxon>Fungi</taxon>
        <taxon>Dikarya</taxon>
        <taxon>Ascomycota</taxon>
        <taxon>Pezizomycotina</taxon>
        <taxon>Sordariomycetes</taxon>
        <taxon>Hypocreomycetidae</taxon>
        <taxon>Hypocreales</taxon>
        <taxon>Bionectriaceae</taxon>
        <taxon>Geosmithia</taxon>
    </lineage>
</organism>
<dbReference type="SUPFAM" id="SSF52949">
    <property type="entry name" value="Macro domain-like"/>
    <property type="match status" value="1"/>
</dbReference>
<dbReference type="AlphaFoldDB" id="A0A9P5D8D4"/>
<feature type="domain" description="Macro" evidence="1">
    <location>
        <begin position="30"/>
        <end position="214"/>
    </location>
</feature>
<name>A0A9P5D8D4_9HYPO</name>
<evidence type="ECO:0000313" key="3">
    <source>
        <dbReference type="Proteomes" id="UP000749293"/>
    </source>
</evidence>
<protein>
    <submittedName>
        <fullName evidence="2">O-acetyl-ADP-ribose deacetylase (Regulator of RNase III), contains Macro domain</fullName>
    </submittedName>
</protein>